<dbReference type="SUPFAM" id="SSF51905">
    <property type="entry name" value="FAD/NAD(P)-binding domain"/>
    <property type="match status" value="1"/>
</dbReference>
<dbReference type="EC" id="1.4.3.-" evidence="5"/>
<dbReference type="Pfam" id="PF01266">
    <property type="entry name" value="DAO"/>
    <property type="match status" value="1"/>
</dbReference>
<dbReference type="PATRIC" id="fig|540747.5.peg.4004"/>
<feature type="region of interest" description="Disordered" evidence="2">
    <location>
        <begin position="1"/>
        <end position="22"/>
    </location>
</feature>
<dbReference type="Gene3D" id="3.50.50.60">
    <property type="entry name" value="FAD/NAD(P)-binding domain"/>
    <property type="match status" value="1"/>
</dbReference>
<evidence type="ECO:0000313" key="7">
    <source>
        <dbReference type="Proteomes" id="UP000325785"/>
    </source>
</evidence>
<keyword evidence="1 5" id="KW-0560">Oxidoreductase</keyword>
<dbReference type="PANTHER" id="PTHR13847">
    <property type="entry name" value="SARCOSINE DEHYDROGENASE-RELATED"/>
    <property type="match status" value="1"/>
</dbReference>
<evidence type="ECO:0000313" key="4">
    <source>
        <dbReference type="EMBL" id="KRS14991.1"/>
    </source>
</evidence>
<dbReference type="Proteomes" id="UP000051401">
    <property type="component" value="Unassembled WGS sequence"/>
</dbReference>
<reference evidence="5 7" key="2">
    <citation type="submission" date="2018-08" db="EMBL/GenBank/DDBJ databases">
        <title>Genetic Globetrotter - A new plasmid hitch-hiking vast phylogenetic and geographic distances.</title>
        <authorList>
            <person name="Vollmers J."/>
            <person name="Petersen J."/>
        </authorList>
    </citation>
    <scope>NUCLEOTIDE SEQUENCE [LARGE SCALE GENOMIC DNA]</scope>
    <source>
        <strain evidence="5 7">DSM 26383</strain>
    </source>
</reference>
<organism evidence="4 6">
    <name type="scientific">Roseovarius indicus</name>
    <dbReference type="NCBI Taxonomy" id="540747"/>
    <lineage>
        <taxon>Bacteria</taxon>
        <taxon>Pseudomonadati</taxon>
        <taxon>Pseudomonadota</taxon>
        <taxon>Alphaproteobacteria</taxon>
        <taxon>Rhodobacterales</taxon>
        <taxon>Roseobacteraceae</taxon>
        <taxon>Roseovarius</taxon>
    </lineage>
</organism>
<evidence type="ECO:0000256" key="1">
    <source>
        <dbReference type="ARBA" id="ARBA00023002"/>
    </source>
</evidence>
<proteinExistence type="predicted"/>
<sequence length="427" mass="45078">MTSNTKTNLWRSSAGETVSGPRFDSDGEADLAIIGGGFTGCAAALDAARRGASVAVFEADTVGHGGSGRNVGLVNAGLWSPPDDIIAHAGEADGMRLMTALAAGPATVFDIIDREGIDCEATRAGTLHLAHAPSGLDDLRDRFRQGNRLGAPIQLLDAEETARRTGTARFHGALWDPRAGTIQPLAYCRGLARAAIEAGARVHENTPVTRISRDSDTWVIEAGGHTLRARHLLLATNAYHRDIKGAGAPGYVPVCYSQFATAPLPENLREKILPGGEGCWDTALVMSSFRMDKAGRMIVGGIGDATGPASPIHAAWARRKLREVFPDLADQPFEHAWSGRIAMTSDHLPKVVSFGPNALAVFGYSGRGIAPGTVFGTAAAKALLTDDPSHLPLPVISGHAERFTTIRQAYYETGAALTHLTKPLPFS</sequence>
<dbReference type="Gene3D" id="3.30.9.10">
    <property type="entry name" value="D-Amino Acid Oxidase, subunit A, domain 2"/>
    <property type="match status" value="1"/>
</dbReference>
<feature type="compositionally biased region" description="Polar residues" evidence="2">
    <location>
        <begin position="1"/>
        <end position="16"/>
    </location>
</feature>
<protein>
    <submittedName>
        <fullName evidence="4 5">Oxidoreductase</fullName>
        <ecNumber evidence="5">1.4.3.-</ecNumber>
    </submittedName>
</protein>
<dbReference type="RefSeq" id="WP_057821186.1">
    <property type="nucleotide sequence ID" value="NZ_CP031598.1"/>
</dbReference>
<dbReference type="Proteomes" id="UP000325785">
    <property type="component" value="Chromosome"/>
</dbReference>
<dbReference type="GO" id="GO:0016491">
    <property type="term" value="F:oxidoreductase activity"/>
    <property type="evidence" value="ECO:0007669"/>
    <property type="project" value="UniProtKB-KW"/>
</dbReference>
<dbReference type="AlphaFoldDB" id="A0A0T5P219"/>
<feature type="domain" description="FAD dependent oxidoreductase" evidence="3">
    <location>
        <begin position="30"/>
        <end position="381"/>
    </location>
</feature>
<dbReference type="PRINTS" id="PR00411">
    <property type="entry name" value="PNDRDTASEI"/>
</dbReference>
<dbReference type="GO" id="GO:0005737">
    <property type="term" value="C:cytoplasm"/>
    <property type="evidence" value="ECO:0007669"/>
    <property type="project" value="TreeGrafter"/>
</dbReference>
<evidence type="ECO:0000256" key="2">
    <source>
        <dbReference type="SAM" id="MobiDB-lite"/>
    </source>
</evidence>
<dbReference type="EMBL" id="LAXI01000030">
    <property type="protein sequence ID" value="KRS14991.1"/>
    <property type="molecule type" value="Genomic_DNA"/>
</dbReference>
<dbReference type="EMBL" id="CP031598">
    <property type="protein sequence ID" value="QEW28537.1"/>
    <property type="molecule type" value="Genomic_DNA"/>
</dbReference>
<dbReference type="InterPro" id="IPR036188">
    <property type="entry name" value="FAD/NAD-bd_sf"/>
</dbReference>
<accession>A0A0T5P219</accession>
<dbReference type="STRING" id="540747.SAMN04488031_10518"/>
<keyword evidence="6" id="KW-1185">Reference proteome</keyword>
<dbReference type="OrthoDB" id="9806601at2"/>
<evidence type="ECO:0000259" key="3">
    <source>
        <dbReference type="Pfam" id="PF01266"/>
    </source>
</evidence>
<reference evidence="4 6" key="1">
    <citation type="submission" date="2015-04" db="EMBL/GenBank/DDBJ databases">
        <title>The draft genome sequence of Roseovarius indicus B108T.</title>
        <authorList>
            <person name="Li G."/>
            <person name="Lai Q."/>
            <person name="Shao Z."/>
            <person name="Yan P."/>
        </authorList>
    </citation>
    <scope>NUCLEOTIDE SEQUENCE [LARGE SCALE GENOMIC DNA]</scope>
    <source>
        <strain evidence="4 6">B108</strain>
    </source>
</reference>
<dbReference type="PANTHER" id="PTHR13847:SF281">
    <property type="entry name" value="FAD DEPENDENT OXIDOREDUCTASE DOMAIN-CONTAINING PROTEIN"/>
    <property type="match status" value="1"/>
</dbReference>
<evidence type="ECO:0000313" key="6">
    <source>
        <dbReference type="Proteomes" id="UP000051401"/>
    </source>
</evidence>
<dbReference type="KEGG" id="rid:RIdsm_04368"/>
<name>A0A0T5P219_9RHOB</name>
<gene>
    <name evidence="5" type="primary">puuB_8</name>
    <name evidence="5" type="ORF">RIdsm_04368</name>
    <name evidence="4" type="ORF">XM52_26235</name>
</gene>
<dbReference type="InterPro" id="IPR006076">
    <property type="entry name" value="FAD-dep_OxRdtase"/>
</dbReference>
<evidence type="ECO:0000313" key="5">
    <source>
        <dbReference type="EMBL" id="QEW28537.1"/>
    </source>
</evidence>